<dbReference type="EMBL" id="JAXQNO010000018">
    <property type="protein sequence ID" value="KAK4777157.1"/>
    <property type="molecule type" value="Genomic_DNA"/>
</dbReference>
<gene>
    <name evidence="2" type="ORF">SAY86_005845</name>
</gene>
<name>A0AAN7LA18_TRANT</name>
<reference evidence="2 3" key="1">
    <citation type="journal article" date="2023" name="Hortic Res">
        <title>Pangenome of water caltrop reveals structural variations and asymmetric subgenome divergence after allopolyploidization.</title>
        <authorList>
            <person name="Zhang X."/>
            <person name="Chen Y."/>
            <person name="Wang L."/>
            <person name="Yuan Y."/>
            <person name="Fang M."/>
            <person name="Shi L."/>
            <person name="Lu R."/>
            <person name="Comes H.P."/>
            <person name="Ma Y."/>
            <person name="Chen Y."/>
            <person name="Huang G."/>
            <person name="Zhou Y."/>
            <person name="Zheng Z."/>
            <person name="Qiu Y."/>
        </authorList>
    </citation>
    <scope>NUCLEOTIDE SEQUENCE [LARGE SCALE GENOMIC DNA]</scope>
    <source>
        <strain evidence="2">F231</strain>
    </source>
</reference>
<sequence length="123" mass="12456">MMTNSGAYQQMPPHLGPIPENNFGGGGGQSNNHLSSATRATSSWGGGSNLDQAAHHNMKLMNQGGGGGSSTSSAVMDHHSSLTRDFLGVKGVAGSPFSPQDLAKLASMSSATGGLSQFDGNNH</sequence>
<organism evidence="2 3">
    <name type="scientific">Trapa natans</name>
    <name type="common">Water chestnut</name>
    <dbReference type="NCBI Taxonomy" id="22666"/>
    <lineage>
        <taxon>Eukaryota</taxon>
        <taxon>Viridiplantae</taxon>
        <taxon>Streptophyta</taxon>
        <taxon>Embryophyta</taxon>
        <taxon>Tracheophyta</taxon>
        <taxon>Spermatophyta</taxon>
        <taxon>Magnoliopsida</taxon>
        <taxon>eudicotyledons</taxon>
        <taxon>Gunneridae</taxon>
        <taxon>Pentapetalae</taxon>
        <taxon>rosids</taxon>
        <taxon>malvids</taxon>
        <taxon>Myrtales</taxon>
        <taxon>Lythraceae</taxon>
        <taxon>Trapa</taxon>
    </lineage>
</organism>
<evidence type="ECO:0000313" key="2">
    <source>
        <dbReference type="EMBL" id="KAK4777157.1"/>
    </source>
</evidence>
<feature type="region of interest" description="Disordered" evidence="1">
    <location>
        <begin position="1"/>
        <end position="77"/>
    </location>
</feature>
<keyword evidence="3" id="KW-1185">Reference proteome</keyword>
<dbReference type="AlphaFoldDB" id="A0AAN7LA18"/>
<protein>
    <submittedName>
        <fullName evidence="2">Uncharacterized protein</fullName>
    </submittedName>
</protein>
<proteinExistence type="predicted"/>
<feature type="compositionally biased region" description="Polar residues" evidence="1">
    <location>
        <begin position="30"/>
        <end position="43"/>
    </location>
</feature>
<accession>A0AAN7LA18</accession>
<evidence type="ECO:0000313" key="3">
    <source>
        <dbReference type="Proteomes" id="UP001346149"/>
    </source>
</evidence>
<comment type="caution">
    <text evidence="2">The sequence shown here is derived from an EMBL/GenBank/DDBJ whole genome shotgun (WGS) entry which is preliminary data.</text>
</comment>
<dbReference type="Proteomes" id="UP001346149">
    <property type="component" value="Unassembled WGS sequence"/>
</dbReference>
<evidence type="ECO:0000256" key="1">
    <source>
        <dbReference type="SAM" id="MobiDB-lite"/>
    </source>
</evidence>